<dbReference type="RefSeq" id="WP_078766329.1">
    <property type="nucleotide sequence ID" value="NZ_FUXZ01000008.1"/>
</dbReference>
<name>A0A1T4VRH5_9FIRM</name>
<dbReference type="STRING" id="39495.SAMN02745111_01458"/>
<evidence type="ECO:0000313" key="2">
    <source>
        <dbReference type="EMBL" id="SKA67455.1"/>
    </source>
</evidence>
<accession>A0A1T4VRH5</accession>
<dbReference type="Proteomes" id="UP000190814">
    <property type="component" value="Unassembled WGS sequence"/>
</dbReference>
<reference evidence="2 3" key="1">
    <citation type="submission" date="2017-02" db="EMBL/GenBank/DDBJ databases">
        <authorList>
            <person name="Peterson S.W."/>
        </authorList>
    </citation>
    <scope>NUCLEOTIDE SEQUENCE [LARGE SCALE GENOMIC DNA]</scope>
    <source>
        <strain evidence="2 3">ATCC 35992</strain>
    </source>
</reference>
<dbReference type="AlphaFoldDB" id="A0A1T4VRH5"/>
<keyword evidence="1" id="KW-0472">Membrane</keyword>
<protein>
    <submittedName>
        <fullName evidence="2">TadE-like protein</fullName>
    </submittedName>
</protein>
<keyword evidence="3" id="KW-1185">Reference proteome</keyword>
<evidence type="ECO:0000313" key="3">
    <source>
        <dbReference type="Proteomes" id="UP000190814"/>
    </source>
</evidence>
<organism evidence="2 3">
    <name type="scientific">Eubacterium uniforme</name>
    <dbReference type="NCBI Taxonomy" id="39495"/>
    <lineage>
        <taxon>Bacteria</taxon>
        <taxon>Bacillati</taxon>
        <taxon>Bacillota</taxon>
        <taxon>Clostridia</taxon>
        <taxon>Eubacteriales</taxon>
        <taxon>Eubacteriaceae</taxon>
        <taxon>Eubacterium</taxon>
    </lineage>
</organism>
<dbReference type="EMBL" id="FUXZ01000008">
    <property type="protein sequence ID" value="SKA67455.1"/>
    <property type="molecule type" value="Genomic_DNA"/>
</dbReference>
<evidence type="ECO:0000256" key="1">
    <source>
        <dbReference type="SAM" id="Phobius"/>
    </source>
</evidence>
<sequence>MDDKERGSASLEAAVIMSVFIFMITGVVYVSFYLHDVVVVRSTCIKVCEKYLCDKGDGKVANALNEELKNKLFVIKEIDVNGKVGRKVSVEVSGKYEGYGKDVLEAFAKGKYRYSYKIKRNVNKDDVYKVRVLKRVVDEIDNDN</sequence>
<feature type="transmembrane region" description="Helical" evidence="1">
    <location>
        <begin position="12"/>
        <end position="34"/>
    </location>
</feature>
<keyword evidence="1" id="KW-1133">Transmembrane helix</keyword>
<keyword evidence="1" id="KW-0812">Transmembrane</keyword>
<gene>
    <name evidence="2" type="ORF">SAMN02745111_01458</name>
</gene>
<proteinExistence type="predicted"/>